<sequence length="209" mass="22613">MIKQEGTSLIEFLLASSLGVIALGAVGSLYISGQKLTLERTQELLLLQNTASVLQMMKNDIQRAGFDGGGGRSIKISGAENTVFTLSGPDFGLVAYAYLISASGASTIYKNVVYEQRDDSPNALFICEKKQPSVMSTLEVTNMAATRSCNRLFDNKVIGVSKFELSEETVASEHAKSAVVEVALGTYLIGVLSINTEQSFIVKQRNWQE</sequence>
<dbReference type="EMBL" id="CP032093">
    <property type="protein sequence ID" value="AXY01746.1"/>
    <property type="molecule type" value="Genomic_DNA"/>
</dbReference>
<gene>
    <name evidence="2" type="ORF">D1115_11960</name>
</gene>
<name>A0ABN5PGS6_9VIBR</name>
<dbReference type="RefSeq" id="WP_128811493.1">
    <property type="nucleotide sequence ID" value="NZ_CP032093.1"/>
</dbReference>
<feature type="transmembrane region" description="Helical" evidence="1">
    <location>
        <begin position="12"/>
        <end position="31"/>
    </location>
</feature>
<accession>A0ABN5PGS6</accession>
<evidence type="ECO:0000256" key="1">
    <source>
        <dbReference type="SAM" id="Phobius"/>
    </source>
</evidence>
<dbReference type="PIRSF" id="PIRSF004525">
    <property type="entry name" value="Pilin_peptidase-dep_B_prd"/>
    <property type="match status" value="1"/>
</dbReference>
<organism evidence="2 3">
    <name type="scientific">Vibrio alfacsensis</name>
    <dbReference type="NCBI Taxonomy" id="1074311"/>
    <lineage>
        <taxon>Bacteria</taxon>
        <taxon>Pseudomonadati</taxon>
        <taxon>Pseudomonadota</taxon>
        <taxon>Gammaproteobacteria</taxon>
        <taxon>Vibrionales</taxon>
        <taxon>Vibrionaceae</taxon>
        <taxon>Vibrio</taxon>
    </lineage>
</organism>
<reference evidence="2 3" key="1">
    <citation type="submission" date="2018-08" db="EMBL/GenBank/DDBJ databases">
        <title>Genomic taxonomy of the Vibrionaceae family.</title>
        <authorList>
            <person name="Gomez-Gil B."/>
            <person name="Tanaka M."/>
            <person name="Sawabe T."/>
            <person name="Enciso-Ibarra K."/>
        </authorList>
    </citation>
    <scope>NUCLEOTIDE SEQUENCE [LARGE SCALE GENOMIC DNA]</scope>
    <source>
        <strain evidence="2 3">CAIM 1831</strain>
    </source>
</reference>
<keyword evidence="1" id="KW-0472">Membrane</keyword>
<keyword evidence="1" id="KW-1133">Transmembrane helix</keyword>
<proteinExistence type="predicted"/>
<protein>
    <submittedName>
        <fullName evidence="2">Pilus assembly protein PilW</fullName>
    </submittedName>
</protein>
<evidence type="ECO:0000313" key="3">
    <source>
        <dbReference type="Proteomes" id="UP000262832"/>
    </source>
</evidence>
<dbReference type="InterPro" id="IPR016419">
    <property type="entry name" value="Prepilin_Pept-dep_B_prd"/>
</dbReference>
<evidence type="ECO:0000313" key="2">
    <source>
        <dbReference type="EMBL" id="AXY01746.1"/>
    </source>
</evidence>
<keyword evidence="3" id="KW-1185">Reference proteome</keyword>
<dbReference type="Proteomes" id="UP000262832">
    <property type="component" value="Chromosome I"/>
</dbReference>
<keyword evidence="1" id="KW-0812">Transmembrane</keyword>